<feature type="compositionally biased region" description="Basic residues" evidence="5">
    <location>
        <begin position="413"/>
        <end position="424"/>
    </location>
</feature>
<dbReference type="CDD" id="cd01837">
    <property type="entry name" value="SGNH_plant_lipase_like"/>
    <property type="match status" value="1"/>
</dbReference>
<dbReference type="AlphaFoldDB" id="A0AAV9B599"/>
<keyword evidence="2 6" id="KW-0732">Signal</keyword>
<dbReference type="InterPro" id="IPR036514">
    <property type="entry name" value="SGNH_hydro_sf"/>
</dbReference>
<dbReference type="EMBL" id="JAUJYN010000005">
    <property type="protein sequence ID" value="KAK1271501.1"/>
    <property type="molecule type" value="Genomic_DNA"/>
</dbReference>
<dbReference type="InterPro" id="IPR001087">
    <property type="entry name" value="GDSL"/>
</dbReference>
<feature type="region of interest" description="Disordered" evidence="5">
    <location>
        <begin position="413"/>
        <end position="437"/>
    </location>
</feature>
<dbReference type="Gene3D" id="3.40.50.1110">
    <property type="entry name" value="SGNH hydrolase"/>
    <property type="match status" value="1"/>
</dbReference>
<comment type="caution">
    <text evidence="7">The sequence shown here is derived from an EMBL/GenBank/DDBJ whole genome shotgun (WGS) entry which is preliminary data.</text>
</comment>
<dbReference type="SUPFAM" id="SSF52266">
    <property type="entry name" value="SGNH hydrolase"/>
    <property type="match status" value="1"/>
</dbReference>
<gene>
    <name evidence="7" type="ORF">QJS04_geneDACA004290</name>
</gene>
<reference evidence="7" key="2">
    <citation type="submission" date="2023-06" db="EMBL/GenBank/DDBJ databases">
        <authorList>
            <person name="Ma L."/>
            <person name="Liu K.-W."/>
            <person name="Li Z."/>
            <person name="Hsiao Y.-Y."/>
            <person name="Qi Y."/>
            <person name="Fu T."/>
            <person name="Tang G."/>
            <person name="Zhang D."/>
            <person name="Sun W.-H."/>
            <person name="Liu D.-K."/>
            <person name="Li Y."/>
            <person name="Chen G.-Z."/>
            <person name="Liu X.-D."/>
            <person name="Liao X.-Y."/>
            <person name="Jiang Y.-T."/>
            <person name="Yu X."/>
            <person name="Hao Y."/>
            <person name="Huang J."/>
            <person name="Zhao X.-W."/>
            <person name="Ke S."/>
            <person name="Chen Y.-Y."/>
            <person name="Wu W.-L."/>
            <person name="Hsu J.-L."/>
            <person name="Lin Y.-F."/>
            <person name="Huang M.-D."/>
            <person name="Li C.-Y."/>
            <person name="Huang L."/>
            <person name="Wang Z.-W."/>
            <person name="Zhao X."/>
            <person name="Zhong W.-Y."/>
            <person name="Peng D.-H."/>
            <person name="Ahmad S."/>
            <person name="Lan S."/>
            <person name="Zhang J.-S."/>
            <person name="Tsai W.-C."/>
            <person name="Van De Peer Y."/>
            <person name="Liu Z.-J."/>
        </authorList>
    </citation>
    <scope>NUCLEOTIDE SEQUENCE</scope>
    <source>
        <strain evidence="7">SCP</strain>
        <tissue evidence="7">Leaves</tissue>
    </source>
</reference>
<feature type="signal peptide" evidence="6">
    <location>
        <begin position="1"/>
        <end position="22"/>
    </location>
</feature>
<feature type="chain" id="PRO_5043720636" evidence="6">
    <location>
        <begin position="23"/>
        <end position="437"/>
    </location>
</feature>
<evidence type="ECO:0000256" key="1">
    <source>
        <dbReference type="ARBA" id="ARBA00008668"/>
    </source>
</evidence>
<name>A0AAV9B599_ACOGR</name>
<evidence type="ECO:0000256" key="5">
    <source>
        <dbReference type="SAM" id="MobiDB-lite"/>
    </source>
</evidence>
<evidence type="ECO:0000313" key="8">
    <source>
        <dbReference type="Proteomes" id="UP001179952"/>
    </source>
</evidence>
<protein>
    <submittedName>
        <fullName evidence="7">GDSL esterase/lipase</fullName>
    </submittedName>
</protein>
<proteinExistence type="inferred from homology"/>
<evidence type="ECO:0000256" key="3">
    <source>
        <dbReference type="ARBA" id="ARBA00022801"/>
    </source>
</evidence>
<dbReference type="GO" id="GO:0016788">
    <property type="term" value="F:hydrolase activity, acting on ester bonds"/>
    <property type="evidence" value="ECO:0007669"/>
    <property type="project" value="InterPro"/>
</dbReference>
<keyword evidence="3" id="KW-0378">Hydrolase</keyword>
<dbReference type="PANTHER" id="PTHR22835">
    <property type="entry name" value="ZINC FINGER FYVE DOMAIN CONTAINING PROTEIN"/>
    <property type="match status" value="1"/>
</dbReference>
<accession>A0AAV9B599</accession>
<feature type="compositionally biased region" description="Basic and acidic residues" evidence="5">
    <location>
        <begin position="425"/>
        <end position="437"/>
    </location>
</feature>
<comment type="similarity">
    <text evidence="1">Belongs to the 'GDSL' lipolytic enzyme family.</text>
</comment>
<sequence length="437" mass="48376">MKPFTRTIYPAFLLVGFALASASSLQRCEFPMIINFGDSTSDTGGLSATFFYVPLPYGETYFHRPAGRFSDGRVLLDFMAEGLGLPYLSAYLDSLGTNFSHGVNFATAGSTIRPQNLPFATTGLSPFSLDIQLSQFAQFKSRSQLVAEQGGVFKDLMPKQKYFSRALYTIDIGGNDIGLGFTQNLTDVEIKAIIHDGLGILASSIKTLYDGGARFFWVHNPPPIGCIPSMLVSMPPAADQMDSVGCSIPMNKMVEYFNGELNKTLVQLRKELPLAVLTYVDIYSAKYELISHAAKYAEGRSTIRPQNQSFTISGLNPFSLDIQLTQFMQFKSRSQLVAKQGFKYPLKACCGYGGGKYNFNGSIRCAFPTMVNGTLITVKSCKDPSTRINFDGYHFTEAANKWLFDHIHTGRYSKNHGKDHKGKSKKELRAETPHLKE</sequence>
<evidence type="ECO:0000256" key="6">
    <source>
        <dbReference type="SAM" id="SignalP"/>
    </source>
</evidence>
<dbReference type="Pfam" id="PF00657">
    <property type="entry name" value="Lipase_GDSL"/>
    <property type="match status" value="1"/>
</dbReference>
<dbReference type="InterPro" id="IPR035669">
    <property type="entry name" value="SGNH_plant_lipase-like"/>
</dbReference>
<reference evidence="7" key="1">
    <citation type="journal article" date="2023" name="Nat. Commun.">
        <title>Diploid and tetraploid genomes of Acorus and the evolution of monocots.</title>
        <authorList>
            <person name="Ma L."/>
            <person name="Liu K.W."/>
            <person name="Li Z."/>
            <person name="Hsiao Y.Y."/>
            <person name="Qi Y."/>
            <person name="Fu T."/>
            <person name="Tang G.D."/>
            <person name="Zhang D."/>
            <person name="Sun W.H."/>
            <person name="Liu D.K."/>
            <person name="Li Y."/>
            <person name="Chen G.Z."/>
            <person name="Liu X.D."/>
            <person name="Liao X.Y."/>
            <person name="Jiang Y.T."/>
            <person name="Yu X."/>
            <person name="Hao Y."/>
            <person name="Huang J."/>
            <person name="Zhao X.W."/>
            <person name="Ke S."/>
            <person name="Chen Y.Y."/>
            <person name="Wu W.L."/>
            <person name="Hsu J.L."/>
            <person name="Lin Y.F."/>
            <person name="Huang M.D."/>
            <person name="Li C.Y."/>
            <person name="Huang L."/>
            <person name="Wang Z.W."/>
            <person name="Zhao X."/>
            <person name="Zhong W.Y."/>
            <person name="Peng D.H."/>
            <person name="Ahmad S."/>
            <person name="Lan S."/>
            <person name="Zhang J.S."/>
            <person name="Tsai W.C."/>
            <person name="Van de Peer Y."/>
            <person name="Liu Z.J."/>
        </authorList>
    </citation>
    <scope>NUCLEOTIDE SEQUENCE</scope>
    <source>
        <strain evidence="7">SCP</strain>
    </source>
</reference>
<dbReference type="PANTHER" id="PTHR22835:SF588">
    <property type="entry name" value="ALPHA-L-FUCOSIDASE 3"/>
    <property type="match status" value="1"/>
</dbReference>
<evidence type="ECO:0000256" key="2">
    <source>
        <dbReference type="ARBA" id="ARBA00022729"/>
    </source>
</evidence>
<organism evidence="7 8">
    <name type="scientific">Acorus gramineus</name>
    <name type="common">Dwarf sweet flag</name>
    <dbReference type="NCBI Taxonomy" id="55184"/>
    <lineage>
        <taxon>Eukaryota</taxon>
        <taxon>Viridiplantae</taxon>
        <taxon>Streptophyta</taxon>
        <taxon>Embryophyta</taxon>
        <taxon>Tracheophyta</taxon>
        <taxon>Spermatophyta</taxon>
        <taxon>Magnoliopsida</taxon>
        <taxon>Liliopsida</taxon>
        <taxon>Acoraceae</taxon>
        <taxon>Acorus</taxon>
    </lineage>
</organism>
<evidence type="ECO:0000313" key="7">
    <source>
        <dbReference type="EMBL" id="KAK1271501.1"/>
    </source>
</evidence>
<dbReference type="Proteomes" id="UP001179952">
    <property type="component" value="Unassembled WGS sequence"/>
</dbReference>
<keyword evidence="8" id="KW-1185">Reference proteome</keyword>
<keyword evidence="4" id="KW-0325">Glycoprotein</keyword>
<evidence type="ECO:0000256" key="4">
    <source>
        <dbReference type="ARBA" id="ARBA00023180"/>
    </source>
</evidence>